<feature type="region of interest" description="Disordered" evidence="1">
    <location>
        <begin position="195"/>
        <end position="223"/>
    </location>
</feature>
<name>A0ABD2JW39_HETSC</name>
<evidence type="ECO:0000256" key="1">
    <source>
        <dbReference type="SAM" id="MobiDB-lite"/>
    </source>
</evidence>
<evidence type="ECO:0000313" key="2">
    <source>
        <dbReference type="EMBL" id="KAL3094750.1"/>
    </source>
</evidence>
<dbReference type="AlphaFoldDB" id="A0ABD2JW39"/>
<dbReference type="PANTHER" id="PTHR13192:SF3">
    <property type="entry name" value="COBALAMIN TRAFFICKING PROTEIN CBLD"/>
    <property type="match status" value="1"/>
</dbReference>
<reference evidence="2 3" key="1">
    <citation type="submission" date="2024-10" db="EMBL/GenBank/DDBJ databases">
        <authorList>
            <person name="Kim D."/>
        </authorList>
    </citation>
    <scope>NUCLEOTIDE SEQUENCE [LARGE SCALE GENOMIC DNA]</scope>
    <source>
        <strain evidence="2">Taebaek</strain>
    </source>
</reference>
<accession>A0ABD2JW39</accession>
<feature type="compositionally biased region" description="Gly residues" evidence="1">
    <location>
        <begin position="387"/>
        <end position="401"/>
    </location>
</feature>
<dbReference type="Pfam" id="PF10229">
    <property type="entry name" value="MMADHC"/>
    <property type="match status" value="1"/>
</dbReference>
<sequence length="401" mass="43746">MNRIGSALSKSVFIPRLFCHRFFASGPTDARQNVLVVIVDFNGEQQLLVNGKYSELLGRSPDFPFPGNVKPLAEMQQQQQQKFPFPLDALPTKQLGNGLSAVMPLHKIVEPSFVVSDDRTAIPRALRHHRIWQMGEDDGRMTANTTAAKYEWTVAGVDGIRMLCEEVNAMFGKRFLAGSEITVISLRANVSEAQQMTTTTATSEEEEEDKTGTENTDNERSAPTMARADLIVPSYEFVRVANALCSALRAAKFWADFVDPRNGRPYRKRKNRRPAEPSLGQQSLVLEWDPQNTFNGLHITNGGGGGTTAGDDEASTATVAAAENAENDDGPTCKIIERADWTASDFCGQLFTDCPPNSDEMQQILSSFELANKLNGRAAKRDEENGGNDGAGGGGAGNLLE</sequence>
<dbReference type="EMBL" id="JBICCN010000086">
    <property type="protein sequence ID" value="KAL3094750.1"/>
    <property type="molecule type" value="Genomic_DNA"/>
</dbReference>
<proteinExistence type="predicted"/>
<evidence type="ECO:0000313" key="3">
    <source>
        <dbReference type="Proteomes" id="UP001620645"/>
    </source>
</evidence>
<dbReference type="PANTHER" id="PTHR13192">
    <property type="entry name" value="MY011 PROTEIN"/>
    <property type="match status" value="1"/>
</dbReference>
<comment type="caution">
    <text evidence="2">The sequence shown here is derived from an EMBL/GenBank/DDBJ whole genome shotgun (WGS) entry which is preliminary data.</text>
</comment>
<organism evidence="2 3">
    <name type="scientific">Heterodera schachtii</name>
    <name type="common">Sugarbeet cyst nematode worm</name>
    <name type="synonym">Tylenchus schachtii</name>
    <dbReference type="NCBI Taxonomy" id="97005"/>
    <lineage>
        <taxon>Eukaryota</taxon>
        <taxon>Metazoa</taxon>
        <taxon>Ecdysozoa</taxon>
        <taxon>Nematoda</taxon>
        <taxon>Chromadorea</taxon>
        <taxon>Rhabditida</taxon>
        <taxon>Tylenchina</taxon>
        <taxon>Tylenchomorpha</taxon>
        <taxon>Tylenchoidea</taxon>
        <taxon>Heteroderidae</taxon>
        <taxon>Heteroderinae</taxon>
        <taxon>Heterodera</taxon>
    </lineage>
</organism>
<gene>
    <name evidence="2" type="ORF">niasHS_006045</name>
</gene>
<protein>
    <submittedName>
        <fullName evidence="2">Uncharacterized protein</fullName>
    </submittedName>
</protein>
<dbReference type="Proteomes" id="UP001620645">
    <property type="component" value="Unassembled WGS sequence"/>
</dbReference>
<dbReference type="InterPro" id="IPR019362">
    <property type="entry name" value="MMADHC"/>
</dbReference>
<feature type="region of interest" description="Disordered" evidence="1">
    <location>
        <begin position="377"/>
        <end position="401"/>
    </location>
</feature>
<keyword evidence="3" id="KW-1185">Reference proteome</keyword>